<dbReference type="EMBL" id="RKMH01000014">
    <property type="protein sequence ID" value="RPA57848.1"/>
    <property type="molecule type" value="Genomic_DNA"/>
</dbReference>
<dbReference type="AlphaFoldDB" id="A0A3N4G700"/>
<comment type="caution">
    <text evidence="1">The sequence shown here is derived from an EMBL/GenBank/DDBJ whole genome shotgun (WGS) entry which is preliminary data.</text>
</comment>
<evidence type="ECO:0000313" key="2">
    <source>
        <dbReference type="Proteomes" id="UP000267536"/>
    </source>
</evidence>
<gene>
    <name evidence="1" type="ORF">EF294_17385</name>
</gene>
<proteinExistence type="predicted"/>
<dbReference type="OrthoDB" id="4959782at2"/>
<sequence>MQAKDFTAYAIRAVLSGRGDKVVDLSETTLLGRLFSAATPDDKPGAGDTCPAVSVRDLRQARVQQYEVVVTPGVGEVRVSGVPPMPQGPAFAALARARMPPPTSVLSTRRSRPSLLAHVEQVDCS</sequence>
<reference evidence="1 2" key="1">
    <citation type="submission" date="2018-11" db="EMBL/GenBank/DDBJ databases">
        <title>Draft genome sequence of Gordonia sp. RS15-1S isolated from rice stems.</title>
        <authorList>
            <person name="Muangham S."/>
        </authorList>
    </citation>
    <scope>NUCLEOTIDE SEQUENCE [LARGE SCALE GENOMIC DNA]</scope>
    <source>
        <strain evidence="1 2">RS15-1S</strain>
    </source>
</reference>
<organism evidence="1 2">
    <name type="scientific">Gordonia oryzae</name>
    <dbReference type="NCBI Taxonomy" id="2487349"/>
    <lineage>
        <taxon>Bacteria</taxon>
        <taxon>Bacillati</taxon>
        <taxon>Actinomycetota</taxon>
        <taxon>Actinomycetes</taxon>
        <taxon>Mycobacteriales</taxon>
        <taxon>Gordoniaceae</taxon>
        <taxon>Gordonia</taxon>
    </lineage>
</organism>
<dbReference type="RefSeq" id="WP_123932202.1">
    <property type="nucleotide sequence ID" value="NZ_JBPSDP010000015.1"/>
</dbReference>
<name>A0A3N4G700_9ACTN</name>
<evidence type="ECO:0000313" key="1">
    <source>
        <dbReference type="EMBL" id="RPA57848.1"/>
    </source>
</evidence>
<accession>A0A3N4G700</accession>
<dbReference type="Proteomes" id="UP000267536">
    <property type="component" value="Unassembled WGS sequence"/>
</dbReference>
<keyword evidence="2" id="KW-1185">Reference proteome</keyword>
<protein>
    <submittedName>
        <fullName evidence="1">Uncharacterized protein</fullName>
    </submittedName>
</protein>